<dbReference type="PANTHER" id="PTHR43525">
    <property type="entry name" value="PROTEIN MALY"/>
    <property type="match status" value="1"/>
</dbReference>
<dbReference type="EMBL" id="FNCK01000011">
    <property type="protein sequence ID" value="SDG49790.1"/>
    <property type="molecule type" value="Genomic_DNA"/>
</dbReference>
<dbReference type="EC" id="4.4.1.13" evidence="2"/>
<evidence type="ECO:0000256" key="1">
    <source>
        <dbReference type="ARBA" id="ARBA00001933"/>
    </source>
</evidence>
<evidence type="ECO:0000313" key="8">
    <source>
        <dbReference type="Proteomes" id="UP000199708"/>
    </source>
</evidence>
<dbReference type="InterPro" id="IPR004839">
    <property type="entry name" value="Aminotransferase_I/II_large"/>
</dbReference>
<keyword evidence="7" id="KW-0808">Transferase</keyword>
<comment type="cofactor">
    <cofactor evidence="1">
        <name>pyridoxal 5'-phosphate</name>
        <dbReference type="ChEBI" id="CHEBI:597326"/>
    </cofactor>
</comment>
<dbReference type="Gene3D" id="3.40.640.10">
    <property type="entry name" value="Type I PLP-dependent aspartate aminotransferase-like (Major domain)"/>
    <property type="match status" value="1"/>
</dbReference>
<dbReference type="GO" id="GO:0008483">
    <property type="term" value="F:transaminase activity"/>
    <property type="evidence" value="ECO:0007669"/>
    <property type="project" value="UniProtKB-KW"/>
</dbReference>
<dbReference type="STRING" id="120956.SAMN05421791_11138"/>
<evidence type="ECO:0000256" key="4">
    <source>
        <dbReference type="ARBA" id="ARBA00023239"/>
    </source>
</evidence>
<name>A0A1G7UST8_9LACT</name>
<organism evidence="7 8">
    <name type="scientific">Facklamia miroungae</name>
    <dbReference type="NCBI Taxonomy" id="120956"/>
    <lineage>
        <taxon>Bacteria</taxon>
        <taxon>Bacillati</taxon>
        <taxon>Bacillota</taxon>
        <taxon>Bacilli</taxon>
        <taxon>Lactobacillales</taxon>
        <taxon>Aerococcaceae</taxon>
        <taxon>Facklamia</taxon>
    </lineage>
</organism>
<dbReference type="InterPro" id="IPR015422">
    <property type="entry name" value="PyrdxlP-dep_Trfase_small"/>
</dbReference>
<protein>
    <recommendedName>
        <fullName evidence="2">cysteine-S-conjugate beta-lyase</fullName>
        <ecNumber evidence="2">4.4.1.13</ecNumber>
    </recommendedName>
</protein>
<dbReference type="NCBIfam" id="TIGR04350">
    <property type="entry name" value="C_S_lyase_PatB"/>
    <property type="match status" value="1"/>
</dbReference>
<dbReference type="Proteomes" id="UP000199708">
    <property type="component" value="Unassembled WGS sequence"/>
</dbReference>
<dbReference type="InterPro" id="IPR015421">
    <property type="entry name" value="PyrdxlP-dep_Trfase_major"/>
</dbReference>
<dbReference type="GO" id="GO:0030170">
    <property type="term" value="F:pyridoxal phosphate binding"/>
    <property type="evidence" value="ECO:0007669"/>
    <property type="project" value="InterPro"/>
</dbReference>
<evidence type="ECO:0000259" key="6">
    <source>
        <dbReference type="Pfam" id="PF00155"/>
    </source>
</evidence>
<accession>A0A1G7UST8</accession>
<sequence>MAYDFKTCVDRTQQGSRKWLLMRESGENIPEGIAPLSVADLDFPMAPGIIEGLKKDLDELILGYTIPNQAYYDAVKKWMKDQHQWEVQEDWLVTAPGVVPAINVFVNAFTKEGDGIIVLEPVYGPFSAAIDNHDRKKIAVDLINTDGYYTIDFEALELAAKDAKAMIFCSPHNPVGRVWKKEELEKVAEICRNNNLYLFSDEIHFDLAHKNYKHHVFANLSDDIAQHVIVATAPSKTFNLAGLQTSNIFIPNPEWRQQYIETAEKMNLISVPALGLYACKHAYNNCLDWKEELVELIEENYQMAKSMIEAKLPGIVVTPMEASYLLWLDLTPLNMECDEIIELLESHHIYINNGLMFGSCGEGYIRIHLALPKDVVKESIERFIKALENIK</sequence>
<feature type="domain" description="Aminotransferase class I/classII large" evidence="6">
    <location>
        <begin position="69"/>
        <end position="382"/>
    </location>
</feature>
<comment type="similarity">
    <text evidence="5">Belongs to the class-II pyridoxal-phosphate-dependent aminotransferase family. MalY/PatB cystathionine beta-lyase subfamily.</text>
</comment>
<keyword evidence="4 7" id="KW-0456">Lyase</keyword>
<dbReference type="InterPro" id="IPR015424">
    <property type="entry name" value="PyrdxlP-dep_Trfase"/>
</dbReference>
<evidence type="ECO:0000313" key="7">
    <source>
        <dbReference type="EMBL" id="SDG49790.1"/>
    </source>
</evidence>
<evidence type="ECO:0000256" key="3">
    <source>
        <dbReference type="ARBA" id="ARBA00022898"/>
    </source>
</evidence>
<dbReference type="Gene3D" id="3.90.1150.10">
    <property type="entry name" value="Aspartate Aminotransferase, domain 1"/>
    <property type="match status" value="1"/>
</dbReference>
<reference evidence="7 8" key="1">
    <citation type="submission" date="2016-10" db="EMBL/GenBank/DDBJ databases">
        <authorList>
            <person name="de Groot N.N."/>
        </authorList>
    </citation>
    <scope>NUCLEOTIDE SEQUENCE [LARGE SCALE GENOMIC DNA]</scope>
    <source>
        <strain evidence="7 8">ATCC BAA-466</strain>
    </source>
</reference>
<dbReference type="InterPro" id="IPR051798">
    <property type="entry name" value="Class-II_PLP-Dep_Aminotrans"/>
</dbReference>
<evidence type="ECO:0000256" key="5">
    <source>
        <dbReference type="ARBA" id="ARBA00037974"/>
    </source>
</evidence>
<dbReference type="RefSeq" id="WP_090290392.1">
    <property type="nucleotide sequence ID" value="NZ_FNCK01000011.1"/>
</dbReference>
<dbReference type="InterPro" id="IPR027619">
    <property type="entry name" value="C-S_lyase_PatB-like"/>
</dbReference>
<dbReference type="SUPFAM" id="SSF53383">
    <property type="entry name" value="PLP-dependent transferases"/>
    <property type="match status" value="1"/>
</dbReference>
<dbReference type="Pfam" id="PF00155">
    <property type="entry name" value="Aminotran_1_2"/>
    <property type="match status" value="1"/>
</dbReference>
<keyword evidence="8" id="KW-1185">Reference proteome</keyword>
<evidence type="ECO:0000256" key="2">
    <source>
        <dbReference type="ARBA" id="ARBA00012224"/>
    </source>
</evidence>
<gene>
    <name evidence="7" type="ORF">SAMN05421791_11138</name>
</gene>
<dbReference type="OrthoDB" id="9802872at2"/>
<keyword evidence="7" id="KW-0032">Aminotransferase</keyword>
<dbReference type="GO" id="GO:0047804">
    <property type="term" value="F:cysteine-S-conjugate beta-lyase activity"/>
    <property type="evidence" value="ECO:0007669"/>
    <property type="project" value="UniProtKB-EC"/>
</dbReference>
<keyword evidence="3" id="KW-0663">Pyridoxal phosphate</keyword>
<dbReference type="CDD" id="cd00609">
    <property type="entry name" value="AAT_like"/>
    <property type="match status" value="1"/>
</dbReference>
<dbReference type="PANTHER" id="PTHR43525:SF1">
    <property type="entry name" value="PROTEIN MALY"/>
    <property type="match status" value="1"/>
</dbReference>
<dbReference type="AlphaFoldDB" id="A0A1G7UST8"/>
<proteinExistence type="inferred from homology"/>